<reference evidence="2 3" key="1">
    <citation type="submission" date="2019-02" db="EMBL/GenBank/DDBJ databases">
        <title>Genome sequencing of the rare red list fungi Phlebia centrifuga.</title>
        <authorList>
            <person name="Buettner E."/>
            <person name="Kellner H."/>
        </authorList>
    </citation>
    <scope>NUCLEOTIDE SEQUENCE [LARGE SCALE GENOMIC DNA]</scope>
    <source>
        <strain evidence="2 3">DSM 108282</strain>
    </source>
</reference>
<evidence type="ECO:0000313" key="2">
    <source>
        <dbReference type="EMBL" id="THG95509.1"/>
    </source>
</evidence>
<proteinExistence type="predicted"/>
<dbReference type="AlphaFoldDB" id="A0A4S4KGA0"/>
<dbReference type="Gene3D" id="3.40.50.1820">
    <property type="entry name" value="alpha/beta hydrolase"/>
    <property type="match status" value="1"/>
</dbReference>
<gene>
    <name evidence="2" type="ORF">EW026_g6160</name>
</gene>
<accession>A0A4S4KGA0</accession>
<evidence type="ECO:0000313" key="3">
    <source>
        <dbReference type="Proteomes" id="UP000309038"/>
    </source>
</evidence>
<dbReference type="Proteomes" id="UP000309038">
    <property type="component" value="Unassembled WGS sequence"/>
</dbReference>
<comment type="caution">
    <text evidence="2">The sequence shown here is derived from an EMBL/GenBank/DDBJ whole genome shotgun (WGS) entry which is preliminary data.</text>
</comment>
<evidence type="ECO:0000259" key="1">
    <source>
        <dbReference type="Pfam" id="PF12697"/>
    </source>
</evidence>
<feature type="domain" description="AB hydrolase-1" evidence="1">
    <location>
        <begin position="33"/>
        <end position="312"/>
    </location>
</feature>
<dbReference type="InterPro" id="IPR029058">
    <property type="entry name" value="AB_hydrolase_fold"/>
</dbReference>
<dbReference type="EMBL" id="SGPJ01000315">
    <property type="protein sequence ID" value="THG95509.1"/>
    <property type="molecule type" value="Genomic_DNA"/>
</dbReference>
<keyword evidence="3" id="KW-1185">Reference proteome</keyword>
<dbReference type="SUPFAM" id="SSF53474">
    <property type="entry name" value="alpha/beta-Hydrolases"/>
    <property type="match status" value="1"/>
</dbReference>
<organism evidence="2 3">
    <name type="scientific">Hermanssonia centrifuga</name>
    <dbReference type="NCBI Taxonomy" id="98765"/>
    <lineage>
        <taxon>Eukaryota</taxon>
        <taxon>Fungi</taxon>
        <taxon>Dikarya</taxon>
        <taxon>Basidiomycota</taxon>
        <taxon>Agaricomycotina</taxon>
        <taxon>Agaricomycetes</taxon>
        <taxon>Polyporales</taxon>
        <taxon>Meruliaceae</taxon>
        <taxon>Hermanssonia</taxon>
    </lineage>
</organism>
<sequence length="327" mass="36866">MAEVNVDEQLLELSEGRVLAYAEGGEPSSTEVVIFFHGVFGVGKVPTTTPPPLEERHVHCINPTLPGWGNSSSVPPHMTFHDYLYEVITALLTHLHPNSENLRLYIAGGSFGTVPAQMLYGAPYEKFPLGRHIAGLLLLAPFSPFHAHKEYNKCLTWPNYIMIGRPGYLLPFKLIPRIALLGMKGKVDTREHAEKFIHEFAFAKMTPVERELCEQWKAKRGIKDGEEGKDLADMIYRSVQKTWDGFLALPSITHSGWGGYSPADLDEEHAKPVLIVLSHNDWEMKKMGEWLGSQLKSSHVRYEEGGHIAGMFVMDDIWQDFFSRIPQ</sequence>
<dbReference type="InterPro" id="IPR000073">
    <property type="entry name" value="AB_hydrolase_1"/>
</dbReference>
<name>A0A4S4KGA0_9APHY</name>
<dbReference type="Pfam" id="PF12697">
    <property type="entry name" value="Abhydrolase_6"/>
    <property type="match status" value="1"/>
</dbReference>
<protein>
    <recommendedName>
        <fullName evidence="1">AB hydrolase-1 domain-containing protein</fullName>
    </recommendedName>
</protein>